<dbReference type="GO" id="GO:0016020">
    <property type="term" value="C:membrane"/>
    <property type="evidence" value="ECO:0007669"/>
    <property type="project" value="UniProtKB-SubCell"/>
</dbReference>
<dbReference type="GO" id="GO:0016491">
    <property type="term" value="F:oxidoreductase activity"/>
    <property type="evidence" value="ECO:0007669"/>
    <property type="project" value="UniProtKB-KW"/>
</dbReference>
<keyword evidence="9 12" id="KW-0472">Membrane</keyword>
<feature type="transmembrane region" description="Helical" evidence="12">
    <location>
        <begin position="105"/>
        <end position="126"/>
    </location>
</feature>
<evidence type="ECO:0000313" key="14">
    <source>
        <dbReference type="Proteomes" id="UP000218899"/>
    </source>
</evidence>
<evidence type="ECO:0000256" key="2">
    <source>
        <dbReference type="ARBA" id="ARBA00022475"/>
    </source>
</evidence>
<keyword evidence="3 12" id="KW-0812">Transmembrane</keyword>
<evidence type="ECO:0000256" key="6">
    <source>
        <dbReference type="ARBA" id="ARBA00023002"/>
    </source>
</evidence>
<evidence type="ECO:0000256" key="3">
    <source>
        <dbReference type="ARBA" id="ARBA00022692"/>
    </source>
</evidence>
<keyword evidence="10" id="KW-1015">Disulfide bond</keyword>
<dbReference type="PANTHER" id="PTHR35457:SF1">
    <property type="entry name" value="HEME A SYNTHASE"/>
    <property type="match status" value="1"/>
</dbReference>
<feature type="transmembrane region" description="Helical" evidence="12">
    <location>
        <begin position="75"/>
        <end position="93"/>
    </location>
</feature>
<feature type="transmembrane region" description="Helical" evidence="12">
    <location>
        <begin position="132"/>
        <end position="154"/>
    </location>
</feature>
<keyword evidence="8" id="KW-0350">Heme biosynthesis</keyword>
<protein>
    <submittedName>
        <fullName evidence="13">Cytochrome oxidase assembly protein</fullName>
    </submittedName>
</protein>
<dbReference type="AlphaFoldDB" id="A0A1B4V119"/>
<evidence type="ECO:0000256" key="4">
    <source>
        <dbReference type="ARBA" id="ARBA00022723"/>
    </source>
</evidence>
<comment type="pathway">
    <text evidence="11">Porphyrin-containing compound metabolism.</text>
</comment>
<comment type="subcellular location">
    <subcellularLocation>
        <location evidence="1">Membrane</location>
        <topology evidence="1">Multi-pass membrane protein</topology>
    </subcellularLocation>
</comment>
<dbReference type="PANTHER" id="PTHR35457">
    <property type="entry name" value="HEME A SYNTHASE"/>
    <property type="match status" value="1"/>
</dbReference>
<dbReference type="OrthoDB" id="1447144at2"/>
<keyword evidence="4" id="KW-0479">Metal-binding</keyword>
<dbReference type="Pfam" id="PF02628">
    <property type="entry name" value="COX15-CtaA"/>
    <property type="match status" value="1"/>
</dbReference>
<evidence type="ECO:0000256" key="9">
    <source>
        <dbReference type="ARBA" id="ARBA00023136"/>
    </source>
</evidence>
<feature type="transmembrane region" description="Helical" evidence="12">
    <location>
        <begin position="175"/>
        <end position="195"/>
    </location>
</feature>
<sequence length="336" mass="36601">MFRNKSRPARFFRTALAAVCFAFVAVVFGAYVRLTEAELGCPAGPACAGRAQAPLAARQATAARTPAKRAWKDMVSRYIAGALGLLLIRLAVLGWQLRRRPNQQVLIPALTLFLVFGLTALGVATVDFQYKPIVMMIQILGGLLVLALLWWIVLREQRLFRSVTASSLTRRLRPRAVFALLLGVLAIVLGGWSMVNYAVLACPDFPTCQGEYLPVMDLVDGLTLWREVGIEYEADSLGLPAATAIHFAHRVGALLALLYPGWLALHLLRVGHEENLCRYGLLVLLMLSFATALGVMAVVGGLALPTAVGHSAAAALLLMSLITLYHVLRPRPIERK</sequence>
<dbReference type="GO" id="GO:0006784">
    <property type="term" value="P:heme A biosynthetic process"/>
    <property type="evidence" value="ECO:0007669"/>
    <property type="project" value="InterPro"/>
</dbReference>
<dbReference type="KEGG" id="sva:SVA_0462"/>
<evidence type="ECO:0000313" key="13">
    <source>
        <dbReference type="EMBL" id="BAU47043.1"/>
    </source>
</evidence>
<organism evidence="13 14">
    <name type="scientific">Sulfurifustis variabilis</name>
    <dbReference type="NCBI Taxonomy" id="1675686"/>
    <lineage>
        <taxon>Bacteria</taxon>
        <taxon>Pseudomonadati</taxon>
        <taxon>Pseudomonadota</taxon>
        <taxon>Gammaproteobacteria</taxon>
        <taxon>Acidiferrobacterales</taxon>
        <taxon>Acidiferrobacteraceae</taxon>
        <taxon>Sulfurifustis</taxon>
    </lineage>
</organism>
<feature type="transmembrane region" description="Helical" evidence="12">
    <location>
        <begin position="247"/>
        <end position="268"/>
    </location>
</feature>
<keyword evidence="7" id="KW-0408">Iron</keyword>
<dbReference type="RefSeq" id="WP_096458204.1">
    <property type="nucleotide sequence ID" value="NZ_AP014936.1"/>
</dbReference>
<evidence type="ECO:0000256" key="10">
    <source>
        <dbReference type="ARBA" id="ARBA00023157"/>
    </source>
</evidence>
<accession>A0A1B4V119</accession>
<proteinExistence type="predicted"/>
<reference evidence="13 14" key="1">
    <citation type="submission" date="2015-08" db="EMBL/GenBank/DDBJ databases">
        <title>Complete genome sequence of Sulfurifustis variabilis.</title>
        <authorList>
            <person name="Miura A."/>
            <person name="Kojima H."/>
            <person name="Fukui M."/>
        </authorList>
    </citation>
    <scope>NUCLEOTIDE SEQUENCE [LARGE SCALE GENOMIC DNA]</scope>
    <source>
        <strain evidence="14">skN76</strain>
    </source>
</reference>
<keyword evidence="6" id="KW-0560">Oxidoreductase</keyword>
<keyword evidence="14" id="KW-1185">Reference proteome</keyword>
<evidence type="ECO:0000256" key="11">
    <source>
        <dbReference type="ARBA" id="ARBA00023444"/>
    </source>
</evidence>
<dbReference type="InterPro" id="IPR050450">
    <property type="entry name" value="COX15/CtaA_HemeA_synthase"/>
</dbReference>
<evidence type="ECO:0000256" key="12">
    <source>
        <dbReference type="SAM" id="Phobius"/>
    </source>
</evidence>
<evidence type="ECO:0000256" key="1">
    <source>
        <dbReference type="ARBA" id="ARBA00004141"/>
    </source>
</evidence>
<feature type="transmembrane region" description="Helical" evidence="12">
    <location>
        <begin position="310"/>
        <end position="328"/>
    </location>
</feature>
<dbReference type="InterPro" id="IPR003780">
    <property type="entry name" value="COX15/CtaA_fam"/>
</dbReference>
<evidence type="ECO:0000256" key="8">
    <source>
        <dbReference type="ARBA" id="ARBA00023133"/>
    </source>
</evidence>
<evidence type="ECO:0000256" key="7">
    <source>
        <dbReference type="ARBA" id="ARBA00023004"/>
    </source>
</evidence>
<dbReference type="GO" id="GO:0046872">
    <property type="term" value="F:metal ion binding"/>
    <property type="evidence" value="ECO:0007669"/>
    <property type="project" value="UniProtKB-KW"/>
</dbReference>
<gene>
    <name evidence="13" type="ORF">SVA_0462</name>
</gene>
<name>A0A1B4V119_9GAMM</name>
<feature type="transmembrane region" description="Helical" evidence="12">
    <location>
        <begin position="280"/>
        <end position="304"/>
    </location>
</feature>
<keyword evidence="2" id="KW-1003">Cell membrane</keyword>
<evidence type="ECO:0000256" key="5">
    <source>
        <dbReference type="ARBA" id="ARBA00022989"/>
    </source>
</evidence>
<keyword evidence="5 12" id="KW-1133">Transmembrane helix</keyword>
<dbReference type="EMBL" id="AP014936">
    <property type="protein sequence ID" value="BAU47043.1"/>
    <property type="molecule type" value="Genomic_DNA"/>
</dbReference>
<dbReference type="Proteomes" id="UP000218899">
    <property type="component" value="Chromosome"/>
</dbReference>